<dbReference type="CDD" id="cd01736">
    <property type="entry name" value="LSm14_N"/>
    <property type="match status" value="1"/>
</dbReference>
<feature type="compositionally biased region" description="Basic and acidic residues" evidence="1">
    <location>
        <begin position="602"/>
        <end position="622"/>
    </location>
</feature>
<evidence type="ECO:0000259" key="2">
    <source>
        <dbReference type="PROSITE" id="PS51512"/>
    </source>
</evidence>
<feature type="region of interest" description="Disordered" evidence="1">
    <location>
        <begin position="1"/>
        <end position="23"/>
    </location>
</feature>
<feature type="region of interest" description="Disordered" evidence="1">
    <location>
        <begin position="432"/>
        <end position="452"/>
    </location>
</feature>
<dbReference type="OrthoDB" id="21539at2759"/>
<dbReference type="InterPro" id="IPR047575">
    <property type="entry name" value="Sm"/>
</dbReference>
<dbReference type="SUPFAM" id="SSF50182">
    <property type="entry name" value="Sm-like ribonucleoproteins"/>
    <property type="match status" value="1"/>
</dbReference>
<dbReference type="InterPro" id="IPR025609">
    <property type="entry name" value="Lsm14-like_N"/>
</dbReference>
<protein>
    <submittedName>
        <fullName evidence="4">Uncharacterized protein</fullName>
    </submittedName>
</protein>
<feature type="region of interest" description="Disordered" evidence="1">
    <location>
        <begin position="677"/>
        <end position="702"/>
    </location>
</feature>
<dbReference type="SMART" id="SM01199">
    <property type="entry name" value="FDF"/>
    <property type="match status" value="1"/>
</dbReference>
<feature type="compositionally biased region" description="Low complexity" evidence="1">
    <location>
        <begin position="438"/>
        <end position="452"/>
    </location>
</feature>
<dbReference type="Pfam" id="PF12701">
    <property type="entry name" value="LSM14"/>
    <property type="match status" value="1"/>
</dbReference>
<feature type="domain" description="Sm" evidence="3">
    <location>
        <begin position="26"/>
        <end position="109"/>
    </location>
</feature>
<dbReference type="Proteomes" id="UP000295252">
    <property type="component" value="Chromosome VI"/>
</dbReference>
<proteinExistence type="predicted"/>
<evidence type="ECO:0000259" key="3">
    <source>
        <dbReference type="PROSITE" id="PS52002"/>
    </source>
</evidence>
<dbReference type="GO" id="GO:0033962">
    <property type="term" value="P:P-body assembly"/>
    <property type="evidence" value="ECO:0007669"/>
    <property type="project" value="TreeGrafter"/>
</dbReference>
<dbReference type="OMA" id="HNHRNTG"/>
<dbReference type="PANTHER" id="PTHR13586">
    <property type="entry name" value="SCD6 PROTEIN-RELATED"/>
    <property type="match status" value="1"/>
</dbReference>
<evidence type="ECO:0000313" key="5">
    <source>
        <dbReference type="Proteomes" id="UP000295252"/>
    </source>
</evidence>
<feature type="compositionally biased region" description="Polar residues" evidence="1">
    <location>
        <begin position="393"/>
        <end position="413"/>
    </location>
</feature>
<evidence type="ECO:0000313" key="4">
    <source>
        <dbReference type="EMBL" id="CDO98482.1"/>
    </source>
</evidence>
<feature type="region of interest" description="Disordered" evidence="1">
    <location>
        <begin position="602"/>
        <end position="627"/>
    </location>
</feature>
<dbReference type="SMART" id="SM01271">
    <property type="entry name" value="LSM14"/>
    <property type="match status" value="1"/>
</dbReference>
<dbReference type="Gene3D" id="2.30.30.100">
    <property type="match status" value="1"/>
</dbReference>
<dbReference type="PROSITE" id="PS52002">
    <property type="entry name" value="SM"/>
    <property type="match status" value="1"/>
</dbReference>
<dbReference type="InterPro" id="IPR019050">
    <property type="entry name" value="FDF_dom"/>
</dbReference>
<dbReference type="EMBL" id="HG739086">
    <property type="protein sequence ID" value="CDO98482.1"/>
    <property type="molecule type" value="Genomic_DNA"/>
</dbReference>
<dbReference type="GO" id="GO:0000932">
    <property type="term" value="C:P-body"/>
    <property type="evidence" value="ECO:0007669"/>
    <property type="project" value="TreeGrafter"/>
</dbReference>
<dbReference type="PROSITE" id="PS51512">
    <property type="entry name" value="DFDF"/>
    <property type="match status" value="1"/>
</dbReference>
<dbReference type="Gramene" id="CDO98482">
    <property type="protein sequence ID" value="CDO98482"/>
    <property type="gene ID" value="GSCOC_T00022593001"/>
</dbReference>
<dbReference type="InterPro" id="IPR010920">
    <property type="entry name" value="LSM_dom_sf"/>
</dbReference>
<dbReference type="PANTHER" id="PTHR13586:SF14">
    <property type="entry name" value="PROTEIN DECAPPING 5-LIKE"/>
    <property type="match status" value="1"/>
</dbReference>
<accession>A0A068TR18</accession>
<reference evidence="5" key="1">
    <citation type="journal article" date="2014" name="Science">
        <title>The coffee genome provides insight into the convergent evolution of caffeine biosynthesis.</title>
        <authorList>
            <person name="Denoeud F."/>
            <person name="Carretero-Paulet L."/>
            <person name="Dereeper A."/>
            <person name="Droc G."/>
            <person name="Guyot R."/>
            <person name="Pietrella M."/>
            <person name="Zheng C."/>
            <person name="Alberti A."/>
            <person name="Anthony F."/>
            <person name="Aprea G."/>
            <person name="Aury J.M."/>
            <person name="Bento P."/>
            <person name="Bernard M."/>
            <person name="Bocs S."/>
            <person name="Campa C."/>
            <person name="Cenci A."/>
            <person name="Combes M.C."/>
            <person name="Crouzillat D."/>
            <person name="Da Silva C."/>
            <person name="Daddiego L."/>
            <person name="De Bellis F."/>
            <person name="Dussert S."/>
            <person name="Garsmeur O."/>
            <person name="Gayraud T."/>
            <person name="Guignon V."/>
            <person name="Jahn K."/>
            <person name="Jamilloux V."/>
            <person name="Joet T."/>
            <person name="Labadie K."/>
            <person name="Lan T."/>
            <person name="Leclercq J."/>
            <person name="Lepelley M."/>
            <person name="Leroy T."/>
            <person name="Li L.T."/>
            <person name="Librado P."/>
            <person name="Lopez L."/>
            <person name="Munoz A."/>
            <person name="Noel B."/>
            <person name="Pallavicini A."/>
            <person name="Perrotta G."/>
            <person name="Poncet V."/>
            <person name="Pot D."/>
            <person name="Priyono X."/>
            <person name="Rigoreau M."/>
            <person name="Rouard M."/>
            <person name="Rozas J."/>
            <person name="Tranchant-Dubreuil C."/>
            <person name="VanBuren R."/>
            <person name="Zhang Q."/>
            <person name="Andrade A.C."/>
            <person name="Argout X."/>
            <person name="Bertrand B."/>
            <person name="de Kochko A."/>
            <person name="Graziosi G."/>
            <person name="Henry R.J."/>
            <person name="Jayarama X."/>
            <person name="Ming R."/>
            <person name="Nagai C."/>
            <person name="Rounsley S."/>
            <person name="Sankoff D."/>
            <person name="Giuliano G."/>
            <person name="Albert V.A."/>
            <person name="Wincker P."/>
            <person name="Lashermes P."/>
        </authorList>
    </citation>
    <scope>NUCLEOTIDE SEQUENCE [LARGE SCALE GENOMIC DNA]</scope>
    <source>
        <strain evidence="5">cv. DH200-94</strain>
    </source>
</reference>
<dbReference type="GO" id="GO:0003729">
    <property type="term" value="F:mRNA binding"/>
    <property type="evidence" value="ECO:0007669"/>
    <property type="project" value="TreeGrafter"/>
</dbReference>
<name>A0A068TR18_COFCA</name>
<dbReference type="STRING" id="49390.A0A068TR18"/>
<dbReference type="InterPro" id="IPR025762">
    <property type="entry name" value="DFDF"/>
</dbReference>
<organism evidence="4 5">
    <name type="scientific">Coffea canephora</name>
    <name type="common">Robusta coffee</name>
    <dbReference type="NCBI Taxonomy" id="49390"/>
    <lineage>
        <taxon>Eukaryota</taxon>
        <taxon>Viridiplantae</taxon>
        <taxon>Streptophyta</taxon>
        <taxon>Embryophyta</taxon>
        <taxon>Tracheophyta</taxon>
        <taxon>Spermatophyta</taxon>
        <taxon>Magnoliopsida</taxon>
        <taxon>eudicotyledons</taxon>
        <taxon>Gunneridae</taxon>
        <taxon>Pentapetalae</taxon>
        <taxon>asterids</taxon>
        <taxon>lamiids</taxon>
        <taxon>Gentianales</taxon>
        <taxon>Rubiaceae</taxon>
        <taxon>Ixoroideae</taxon>
        <taxon>Gardenieae complex</taxon>
        <taxon>Bertiereae - Coffeeae clade</taxon>
        <taxon>Coffeeae</taxon>
        <taxon>Coffea</taxon>
    </lineage>
</organism>
<dbReference type="InParanoid" id="A0A068TR18"/>
<dbReference type="GO" id="GO:0034063">
    <property type="term" value="P:stress granule assembly"/>
    <property type="evidence" value="ECO:0007669"/>
    <property type="project" value="TreeGrafter"/>
</dbReference>
<dbReference type="Pfam" id="PF09532">
    <property type="entry name" value="FDF"/>
    <property type="match status" value="1"/>
</dbReference>
<sequence>MAAPGASSVAPMVTDKGKKVETETTDAARGVEAYIGSLISLITKSDIRYEGFLFHLSPQESIIGLRNVKSFGTERQKMDGTQVAPSDRLYEYIYFRGTDIKDLQVISFPHVQSTPTLPDDPAIIQPHHSNPPSTNISLASSSALVGSNPSSNSHLGVNVLPPEGNTAPRRSMELSDSWASVIPLPPVNINGPSMQSYWPGFTGFPGEKSHLQQITYPPQPQGLLLPNSIQQQLPHPSVNASFPGNALNFIELPQNLLPPACFGSVNLISTSPLPSTVQYSHIPLSTLLSNLSSTPMSSNISNALPTDQPLSMEVVDSGSEKEPSLVIASNVNSAVPPSNNQAQSLLGPAPFPLISKFTSSFVSSSTTPHVRGSNVSPAIPGSFWERRPVNALSPHNCTDGNSNLGSPSNHQPSDLQNIEELAIELPKSPARKLYDPASSSHPGSQHHGQVQGRGRGDLVHFMPFLIDFPFHRECCILQLEGFSYISFCAFSLVQIYGDMHLRYQSNRDRMLGRGRGNLPNRAFSHNYQTCRVFCSYSTYHNQMFFGCLIFQLIGTASYRHQAPRGQGRANAADANFTEDFDFEAMNAKFNKKEIWGLLDKAKQGGSEDNKEDEIGRKGKEAVDESGNGLPKLDNKSAYYKDDFFDSLSCPTLDGESYRGKVSELRKTDDEKIGEILQHRRDHGIQGPYRGGNSQGSYRGRGYYNAGRGRAKAAWSRAT</sequence>
<dbReference type="PhylomeDB" id="A0A068TR18"/>
<feature type="domain" description="DFDF" evidence="2">
    <location>
        <begin position="568"/>
        <end position="604"/>
    </location>
</feature>
<keyword evidence="5" id="KW-1185">Reference proteome</keyword>
<dbReference type="AlphaFoldDB" id="A0A068TR18"/>
<gene>
    <name evidence="4" type="ORF">GSCOC_T00022593001</name>
</gene>
<evidence type="ECO:0000256" key="1">
    <source>
        <dbReference type="SAM" id="MobiDB-lite"/>
    </source>
</evidence>
<feature type="region of interest" description="Disordered" evidence="1">
    <location>
        <begin position="390"/>
        <end position="413"/>
    </location>
</feature>